<dbReference type="Proteomes" id="UP001300496">
    <property type="component" value="Unassembled WGS sequence"/>
</dbReference>
<sequence length="276" mass="29145">MTVLRVGTLTLTAALVALTLTRCAFGTSGQEPTPKAQTPAARQDTEDQTPSAKPGDNVNPLSGPIGDHQSVVDEACGPNPAGTDMGPRYGANGTVTASDPDGRATIYTVAGGDSYKAIVERFCLDSRAFATINFITNIGQITQGEVYAFTEAAAVDARRAEGLDFAACPRTQQGYPMLASINWASLPNFHAEATDIGRPIDTGAAGTAQGEVRTGPDGTLLDYTVASGDTWRGVEDRFCMDTYYVSSLTGLFGQYPMIHPGDIIPLQPRHLEIAVR</sequence>
<keyword evidence="4" id="KW-1185">Reference proteome</keyword>
<name>A0ABT2P8Q5_9MICO</name>
<gene>
    <name evidence="3" type="ORF">N4R40_01445</name>
</gene>
<evidence type="ECO:0000313" key="3">
    <source>
        <dbReference type="EMBL" id="MCT9001031.1"/>
    </source>
</evidence>
<evidence type="ECO:0008006" key="5">
    <source>
        <dbReference type="Google" id="ProtNLM"/>
    </source>
</evidence>
<accession>A0ABT2P8Q5</accession>
<organism evidence="3 4">
    <name type="scientific">Microbacterium memoriense</name>
    <dbReference type="NCBI Taxonomy" id="2978350"/>
    <lineage>
        <taxon>Bacteria</taxon>
        <taxon>Bacillati</taxon>
        <taxon>Actinomycetota</taxon>
        <taxon>Actinomycetes</taxon>
        <taxon>Micrococcales</taxon>
        <taxon>Microbacteriaceae</taxon>
        <taxon>Microbacterium</taxon>
    </lineage>
</organism>
<dbReference type="EMBL" id="JAODOR010000002">
    <property type="protein sequence ID" value="MCT9001031.1"/>
    <property type="molecule type" value="Genomic_DNA"/>
</dbReference>
<dbReference type="RefSeq" id="WP_261605590.1">
    <property type="nucleotide sequence ID" value="NZ_JAODOR010000002.1"/>
</dbReference>
<proteinExistence type="predicted"/>
<feature type="region of interest" description="Disordered" evidence="1">
    <location>
        <begin position="26"/>
        <end position="96"/>
    </location>
</feature>
<feature type="signal peptide" evidence="2">
    <location>
        <begin position="1"/>
        <end position="24"/>
    </location>
</feature>
<reference evidence="3 4" key="1">
    <citation type="journal article" date="2024" name="Int. J. Syst. Evol. Microbiol.">
        <title>Microbacterium memoriense sp. nov., a member of the Actinomycetota from marine beach sediment of the north coast of Portugal.</title>
        <authorList>
            <person name="Santos J.D.N.D."/>
            <person name="Klimek D."/>
            <person name="Calusinska M."/>
            <person name="Lobo-da-Cunha A."/>
            <person name="Catita J."/>
            <person name="Goncalves H."/>
            <person name="Gonzalez I."/>
            <person name="Lage O.M."/>
        </authorList>
    </citation>
    <scope>NUCLEOTIDE SEQUENCE [LARGE SCALE GENOMIC DNA]</scope>
    <source>
        <strain evidence="3 4">PMIC_1C1B</strain>
    </source>
</reference>
<evidence type="ECO:0000256" key="2">
    <source>
        <dbReference type="SAM" id="SignalP"/>
    </source>
</evidence>
<protein>
    <recommendedName>
        <fullName evidence="5">LysM domain-containing protein</fullName>
    </recommendedName>
</protein>
<feature type="chain" id="PRO_5045446639" description="LysM domain-containing protein" evidence="2">
    <location>
        <begin position="25"/>
        <end position="276"/>
    </location>
</feature>
<comment type="caution">
    <text evidence="3">The sequence shown here is derived from an EMBL/GenBank/DDBJ whole genome shotgun (WGS) entry which is preliminary data.</text>
</comment>
<evidence type="ECO:0000313" key="4">
    <source>
        <dbReference type="Proteomes" id="UP001300496"/>
    </source>
</evidence>
<evidence type="ECO:0000256" key="1">
    <source>
        <dbReference type="SAM" id="MobiDB-lite"/>
    </source>
</evidence>
<keyword evidence="2" id="KW-0732">Signal</keyword>